<dbReference type="EMBL" id="PYIX02000005">
    <property type="protein sequence ID" value="RFC84668.1"/>
    <property type="molecule type" value="Genomic_DNA"/>
</dbReference>
<dbReference type="AlphaFoldDB" id="A0A371YT82"/>
<reference evidence="5" key="3">
    <citation type="journal article" date="2019" name="Int. J. Syst. Evol. Microbiol.">
        <title>The Global Catalogue of Microorganisms (GCM) 10K type strain sequencing project: providing services to taxonomists for standard genome sequencing and annotation.</title>
        <authorList>
            <consortium name="The Broad Institute Genomics Platform"/>
            <consortium name="The Broad Institute Genome Sequencing Center for Infectious Disease"/>
            <person name="Wu L."/>
            <person name="Ma J."/>
        </authorList>
    </citation>
    <scope>NUCLEOTIDE SEQUENCE [LARGE SCALE GENOMIC DNA]</scope>
    <source>
        <strain evidence="5">KCTC 62575</strain>
    </source>
</reference>
<feature type="transmembrane region" description="Helical" evidence="1">
    <location>
        <begin position="102"/>
        <end position="119"/>
    </location>
</feature>
<organism evidence="3 4">
    <name type="scientific">Acinetobacter sichuanensis</name>
    <dbReference type="NCBI Taxonomy" id="2136183"/>
    <lineage>
        <taxon>Bacteria</taxon>
        <taxon>Pseudomonadati</taxon>
        <taxon>Pseudomonadota</taxon>
        <taxon>Gammaproteobacteria</taxon>
        <taxon>Moraxellales</taxon>
        <taxon>Moraxellaceae</taxon>
        <taxon>Acinetobacter</taxon>
    </lineage>
</organism>
<dbReference type="EMBL" id="JBHRSF010000006">
    <property type="protein sequence ID" value="MFC2994344.1"/>
    <property type="molecule type" value="Genomic_DNA"/>
</dbReference>
<evidence type="ECO:0000313" key="3">
    <source>
        <dbReference type="EMBL" id="RFC84668.1"/>
    </source>
</evidence>
<feature type="transmembrane region" description="Helical" evidence="1">
    <location>
        <begin position="26"/>
        <end position="45"/>
    </location>
</feature>
<name>A0A371YT82_9GAMM</name>
<comment type="caution">
    <text evidence="3">The sequence shown here is derived from an EMBL/GenBank/DDBJ whole genome shotgun (WGS) entry which is preliminary data.</text>
</comment>
<sequence>MKPSDQQDLLNVLEQQRQQLQHIDRVLKIVLPIAAFLLCVICANFNWQSTLGTFIILLIAFYAVGIARMNLYLWLFIVAIYCLIDIYFTYAGLPPSAIGRQMGTMLTFTAIVGYSRPYIDQWYLKSQGKS</sequence>
<keyword evidence="1" id="KW-0812">Transmembrane</keyword>
<dbReference type="OrthoDB" id="6700897at2"/>
<accession>A0A371YT82</accession>
<reference evidence="2" key="1">
    <citation type="journal article" date="2014" name="Int. J. Syst. Evol. Microbiol.">
        <title>Complete genome of a new Firmicutes species belonging to the dominant human colonic microbiota ('Ruminococcus bicirculans') reveals two chromosomes and a selective capacity to utilize plant glucans.</title>
        <authorList>
            <consortium name="NISC Comparative Sequencing Program"/>
            <person name="Wegmann U."/>
            <person name="Louis P."/>
            <person name="Goesmann A."/>
            <person name="Henrissat B."/>
            <person name="Duncan S.H."/>
            <person name="Flint H.J."/>
        </authorList>
    </citation>
    <scope>NUCLEOTIDE SEQUENCE</scope>
    <source>
        <strain evidence="2">KCTC 62575</strain>
    </source>
</reference>
<evidence type="ECO:0000313" key="2">
    <source>
        <dbReference type="EMBL" id="MFC2994344.1"/>
    </source>
</evidence>
<keyword evidence="1" id="KW-0472">Membrane</keyword>
<evidence type="ECO:0000313" key="4">
    <source>
        <dbReference type="Proteomes" id="UP000240957"/>
    </source>
</evidence>
<reference evidence="2" key="4">
    <citation type="submission" date="2024-09" db="EMBL/GenBank/DDBJ databases">
        <authorList>
            <person name="Sun Q."/>
            <person name="Mori K."/>
        </authorList>
    </citation>
    <scope>NUCLEOTIDE SEQUENCE</scope>
    <source>
        <strain evidence="2">KCTC 62575</strain>
    </source>
</reference>
<gene>
    <name evidence="2" type="ORF">ACFODO_03470</name>
    <name evidence="3" type="ORF">C9E89_005335</name>
</gene>
<evidence type="ECO:0000313" key="5">
    <source>
        <dbReference type="Proteomes" id="UP001595455"/>
    </source>
</evidence>
<dbReference type="Proteomes" id="UP001595455">
    <property type="component" value="Unassembled WGS sequence"/>
</dbReference>
<keyword evidence="5" id="KW-1185">Reference proteome</keyword>
<reference evidence="3 4" key="2">
    <citation type="submission" date="2018-08" db="EMBL/GenBank/DDBJ databases">
        <title>The draft genome of Acinetobacter sichuanensis strain WCHAc060041.</title>
        <authorList>
            <person name="Qin J."/>
            <person name="Feng Y."/>
            <person name="Zong Z."/>
        </authorList>
    </citation>
    <scope>NUCLEOTIDE SEQUENCE [LARGE SCALE GENOMIC DNA]</scope>
    <source>
        <strain evidence="3 4">WCHAc060041</strain>
    </source>
</reference>
<feature type="transmembrane region" description="Helical" evidence="1">
    <location>
        <begin position="72"/>
        <end position="90"/>
    </location>
</feature>
<protein>
    <submittedName>
        <fullName evidence="3">Uncharacterized protein</fullName>
    </submittedName>
</protein>
<feature type="transmembrane region" description="Helical" evidence="1">
    <location>
        <begin position="51"/>
        <end position="67"/>
    </location>
</feature>
<evidence type="ECO:0000256" key="1">
    <source>
        <dbReference type="SAM" id="Phobius"/>
    </source>
</evidence>
<keyword evidence="1" id="KW-1133">Transmembrane helix</keyword>
<dbReference type="Proteomes" id="UP000240957">
    <property type="component" value="Unassembled WGS sequence"/>
</dbReference>
<proteinExistence type="predicted"/>
<dbReference type="RefSeq" id="WP_107007156.1">
    <property type="nucleotide sequence ID" value="NZ_JBHRSF010000006.1"/>
</dbReference>